<dbReference type="Proteomes" id="UP000294682">
    <property type="component" value="Unassembled WGS sequence"/>
</dbReference>
<dbReference type="Gene3D" id="3.40.50.720">
    <property type="entry name" value="NAD(P)-binding Rossmann-like Domain"/>
    <property type="match status" value="1"/>
</dbReference>
<dbReference type="PANTHER" id="PTHR22604">
    <property type="entry name" value="OXIDOREDUCTASES"/>
    <property type="match status" value="1"/>
</dbReference>
<dbReference type="EMBL" id="SLUK01000001">
    <property type="protein sequence ID" value="TCL45131.1"/>
    <property type="molecule type" value="Genomic_DNA"/>
</dbReference>
<accession>A0A9X8UL99</accession>
<dbReference type="GO" id="GO:0000166">
    <property type="term" value="F:nucleotide binding"/>
    <property type="evidence" value="ECO:0007669"/>
    <property type="project" value="InterPro"/>
</dbReference>
<dbReference type="InterPro" id="IPR050984">
    <property type="entry name" value="Gfo/Idh/MocA_domain"/>
</dbReference>
<dbReference type="Pfam" id="PF22725">
    <property type="entry name" value="GFO_IDH_MocA_C3"/>
    <property type="match status" value="1"/>
</dbReference>
<dbReference type="PANTHER" id="PTHR22604:SF105">
    <property type="entry name" value="TRANS-1,2-DIHYDROBENZENE-1,2-DIOL DEHYDROGENASE"/>
    <property type="match status" value="1"/>
</dbReference>
<keyword evidence="6" id="KW-1185">Reference proteome</keyword>
<evidence type="ECO:0000259" key="4">
    <source>
        <dbReference type="Pfam" id="PF22725"/>
    </source>
</evidence>
<dbReference type="InterPro" id="IPR055170">
    <property type="entry name" value="GFO_IDH_MocA-like_dom"/>
</dbReference>
<comment type="similarity">
    <text evidence="1">Belongs to the Gfo/Idh/MocA family.</text>
</comment>
<evidence type="ECO:0000256" key="2">
    <source>
        <dbReference type="ARBA" id="ARBA00023002"/>
    </source>
</evidence>
<dbReference type="InterPro" id="IPR036291">
    <property type="entry name" value="NAD(P)-bd_dom_sf"/>
</dbReference>
<keyword evidence="2" id="KW-0560">Oxidoreductase</keyword>
<dbReference type="GO" id="GO:0016491">
    <property type="term" value="F:oxidoreductase activity"/>
    <property type="evidence" value="ECO:0007669"/>
    <property type="project" value="UniProtKB-KW"/>
</dbReference>
<name>A0A9X8UL99_9FIRM</name>
<proteinExistence type="inferred from homology"/>
<dbReference type="Pfam" id="PF01408">
    <property type="entry name" value="GFO_IDH_MocA"/>
    <property type="match status" value="1"/>
</dbReference>
<evidence type="ECO:0000256" key="1">
    <source>
        <dbReference type="ARBA" id="ARBA00010928"/>
    </source>
</evidence>
<reference evidence="5 6" key="1">
    <citation type="submission" date="2019-03" db="EMBL/GenBank/DDBJ databases">
        <title>Genomic Encyclopedia of Type Strains, Phase IV (KMG-IV): sequencing the most valuable type-strain genomes for metagenomic binning, comparative biology and taxonomic classification.</title>
        <authorList>
            <person name="Goeker M."/>
        </authorList>
    </citation>
    <scope>NUCLEOTIDE SEQUENCE [LARGE SCALE GENOMIC DNA]</scope>
    <source>
        <strain evidence="5 6">DSM 100433</strain>
    </source>
</reference>
<dbReference type="AlphaFoldDB" id="A0A9X8UL99"/>
<sequence length="324" mass="35817">MEKRLRWGILGTGVVAGELTEALQFTGAPVTMVASRNPEKAKKFAKKYGIPHAAQSYEEVARSGEVDICYIALPHNLHAGMCALCLGEGKHVLCEKPFTVTTAEARAVFEAARAANRFIMEAAWCRFHPLLLEVLDAVRGGLIGEVGAMKADFGIDDVLQNPNHRLLDPDLAGGALLDGGFYPVTLACMLFGSSPQRVQSSRTLSERGVDLYTSAILDYPGGRQALLYASIVHEIPDNAYLYGSKGYVELENFFYCRRATAHLRDGSVRVFERQFECDGYEYETRHVEECIEQGLTQSPILPWEETLRVLEILQQAAAPDSRKD</sequence>
<dbReference type="SUPFAM" id="SSF55347">
    <property type="entry name" value="Glyceraldehyde-3-phosphate dehydrogenase-like, C-terminal domain"/>
    <property type="match status" value="1"/>
</dbReference>
<comment type="caution">
    <text evidence="5">The sequence shown here is derived from an EMBL/GenBank/DDBJ whole genome shotgun (WGS) entry which is preliminary data.</text>
</comment>
<organism evidence="5 6">
    <name type="scientific">Harryflintia acetispora</name>
    <dbReference type="NCBI Taxonomy" id="1849041"/>
    <lineage>
        <taxon>Bacteria</taxon>
        <taxon>Bacillati</taxon>
        <taxon>Bacillota</taxon>
        <taxon>Clostridia</taxon>
        <taxon>Eubacteriales</taxon>
        <taxon>Oscillospiraceae</taxon>
        <taxon>Harryflintia</taxon>
    </lineage>
</organism>
<gene>
    <name evidence="5" type="ORF">EDD78_101109</name>
</gene>
<evidence type="ECO:0000313" key="6">
    <source>
        <dbReference type="Proteomes" id="UP000294682"/>
    </source>
</evidence>
<dbReference type="InterPro" id="IPR000683">
    <property type="entry name" value="Gfo/Idh/MocA-like_OxRdtase_N"/>
</dbReference>
<protein>
    <submittedName>
        <fullName evidence="5">Dehydrogenase</fullName>
    </submittedName>
</protein>
<feature type="domain" description="Gfo/Idh/MocA-like oxidoreductase N-terminal" evidence="3">
    <location>
        <begin position="5"/>
        <end position="120"/>
    </location>
</feature>
<feature type="domain" description="GFO/IDH/MocA-like oxidoreductase" evidence="4">
    <location>
        <begin position="133"/>
        <end position="248"/>
    </location>
</feature>
<dbReference type="RefSeq" id="WP_165873048.1">
    <property type="nucleotide sequence ID" value="NZ_SLUK01000001.1"/>
</dbReference>
<evidence type="ECO:0000259" key="3">
    <source>
        <dbReference type="Pfam" id="PF01408"/>
    </source>
</evidence>
<dbReference type="SUPFAM" id="SSF51735">
    <property type="entry name" value="NAD(P)-binding Rossmann-fold domains"/>
    <property type="match status" value="1"/>
</dbReference>
<evidence type="ECO:0000313" key="5">
    <source>
        <dbReference type="EMBL" id="TCL45131.1"/>
    </source>
</evidence>
<dbReference type="Gene3D" id="3.30.360.10">
    <property type="entry name" value="Dihydrodipicolinate Reductase, domain 2"/>
    <property type="match status" value="1"/>
</dbReference>